<dbReference type="Pfam" id="PF13581">
    <property type="entry name" value="HATPase_c_2"/>
    <property type="match status" value="1"/>
</dbReference>
<feature type="domain" description="Histidine kinase/HSP90-like ATPase" evidence="6">
    <location>
        <begin position="193"/>
        <end position="307"/>
    </location>
</feature>
<evidence type="ECO:0000256" key="3">
    <source>
        <dbReference type="ARBA" id="ARBA00022741"/>
    </source>
</evidence>
<organism evidence="7 8">
    <name type="scientific">Domibacillus enclensis</name>
    <dbReference type="NCBI Taxonomy" id="1017273"/>
    <lineage>
        <taxon>Bacteria</taxon>
        <taxon>Bacillati</taxon>
        <taxon>Bacillota</taxon>
        <taxon>Bacilli</taxon>
        <taxon>Bacillales</taxon>
        <taxon>Bacillaceae</taxon>
        <taxon>Domibacillus</taxon>
    </lineage>
</organism>
<dbReference type="Proteomes" id="UP000186385">
    <property type="component" value="Unassembled WGS sequence"/>
</dbReference>
<keyword evidence="5" id="KW-0067">ATP-binding</keyword>
<keyword evidence="2" id="KW-0808">Transferase</keyword>
<dbReference type="PANTHER" id="PTHR35526">
    <property type="entry name" value="ANTI-SIGMA-F FACTOR RSBW-RELATED"/>
    <property type="match status" value="1"/>
</dbReference>
<dbReference type="STRING" id="1017273.SAMN05443094_107141"/>
<keyword evidence="1" id="KW-0723">Serine/threonine-protein kinase</keyword>
<gene>
    <name evidence="7" type="ORF">SAMN05443094_107141</name>
</gene>
<dbReference type="GO" id="GO:0005524">
    <property type="term" value="F:ATP binding"/>
    <property type="evidence" value="ECO:0007669"/>
    <property type="project" value="UniProtKB-KW"/>
</dbReference>
<sequence length="322" mass="37390">MRRLIEKAFKERSLKTKPAAPSLPSKVTHSELVYMTTRGFIAKKLGQYMGLHTEEAEALFYLSFSKWSFEPYDEQNEQDYFVYLSEQMLKWNEQRQDIPQHIKKMDISADWQNALLKAYDMYKVPLFAASDRESPTETDKQLKHQADVKWSIYRDVIYAATQEKFQLITPDDIPLYRKGVVFCEGFIKQRSDIPECRLKAKEQLEKENIEKPHLMSWLLVLSEAITNTIKHAEEGKMTLIKDEEKQQIRFVIEDNGPGFVIEELPKMTLLAGYSTKRSMGQGFTLMMKMSEQVLLSTSPNGSVVILVFNLDRHKEDGLHDCG</sequence>
<dbReference type="GO" id="GO:0004674">
    <property type="term" value="F:protein serine/threonine kinase activity"/>
    <property type="evidence" value="ECO:0007669"/>
    <property type="project" value="UniProtKB-KW"/>
</dbReference>
<name>A0A1N7ABD4_9BACI</name>
<evidence type="ECO:0000256" key="4">
    <source>
        <dbReference type="ARBA" id="ARBA00022777"/>
    </source>
</evidence>
<dbReference type="CDD" id="cd16936">
    <property type="entry name" value="HATPase_RsbW-like"/>
    <property type="match status" value="1"/>
</dbReference>
<keyword evidence="4 7" id="KW-0418">Kinase</keyword>
<proteinExistence type="predicted"/>
<dbReference type="SUPFAM" id="SSF55874">
    <property type="entry name" value="ATPase domain of HSP90 chaperone/DNA topoisomerase II/histidine kinase"/>
    <property type="match status" value="1"/>
</dbReference>
<evidence type="ECO:0000259" key="6">
    <source>
        <dbReference type="Pfam" id="PF13581"/>
    </source>
</evidence>
<evidence type="ECO:0000256" key="1">
    <source>
        <dbReference type="ARBA" id="ARBA00022527"/>
    </source>
</evidence>
<evidence type="ECO:0000313" key="7">
    <source>
        <dbReference type="EMBL" id="SIR36321.1"/>
    </source>
</evidence>
<evidence type="ECO:0000313" key="8">
    <source>
        <dbReference type="Proteomes" id="UP000186385"/>
    </source>
</evidence>
<dbReference type="RefSeq" id="WP_052698352.1">
    <property type="nucleotide sequence ID" value="NZ_FTLX01000007.1"/>
</dbReference>
<accession>A0A1N7ABD4</accession>
<keyword evidence="3" id="KW-0547">Nucleotide-binding</keyword>
<dbReference type="InterPro" id="IPR003594">
    <property type="entry name" value="HATPase_dom"/>
</dbReference>
<evidence type="ECO:0000256" key="5">
    <source>
        <dbReference type="ARBA" id="ARBA00022840"/>
    </source>
</evidence>
<dbReference type="EMBL" id="FTLX01000007">
    <property type="protein sequence ID" value="SIR36321.1"/>
    <property type="molecule type" value="Genomic_DNA"/>
</dbReference>
<dbReference type="Gene3D" id="3.30.565.10">
    <property type="entry name" value="Histidine kinase-like ATPase, C-terminal domain"/>
    <property type="match status" value="1"/>
</dbReference>
<dbReference type="AlphaFoldDB" id="A0A1N7ABD4"/>
<reference evidence="7 8" key="1">
    <citation type="submission" date="2017-01" db="EMBL/GenBank/DDBJ databases">
        <authorList>
            <person name="Mah S.A."/>
            <person name="Swanson W.J."/>
            <person name="Moy G.W."/>
            <person name="Vacquier V.D."/>
        </authorList>
    </citation>
    <scope>NUCLEOTIDE SEQUENCE [LARGE SCALE GENOMIC DNA]</scope>
    <source>
        <strain evidence="7 8">NIO-1016</strain>
    </source>
</reference>
<dbReference type="InterPro" id="IPR036890">
    <property type="entry name" value="HATPase_C_sf"/>
</dbReference>
<protein>
    <submittedName>
        <fullName evidence="7">Anti-sigma regulatory factor (Ser/Thr protein kinase)</fullName>
    </submittedName>
</protein>
<dbReference type="InterPro" id="IPR050267">
    <property type="entry name" value="Anti-sigma-factor_SerPK"/>
</dbReference>
<dbReference type="PANTHER" id="PTHR35526:SF3">
    <property type="entry name" value="ANTI-SIGMA-F FACTOR RSBW"/>
    <property type="match status" value="1"/>
</dbReference>
<evidence type="ECO:0000256" key="2">
    <source>
        <dbReference type="ARBA" id="ARBA00022679"/>
    </source>
</evidence>